<comment type="caution">
    <text evidence="6">The sequence shown here is derived from an EMBL/GenBank/DDBJ whole genome shotgun (WGS) entry which is preliminary data.</text>
</comment>
<dbReference type="EMBL" id="JAWJYY010000001">
    <property type="protein sequence ID" value="MDV4314472.1"/>
    <property type="molecule type" value="Genomic_DNA"/>
</dbReference>
<accession>A0AAW8Z011</accession>
<keyword evidence="3 4" id="KW-0660">Purine salvage</keyword>
<evidence type="ECO:0000256" key="1">
    <source>
        <dbReference type="ARBA" id="ARBA00022676"/>
    </source>
</evidence>
<dbReference type="SUPFAM" id="SSF53167">
    <property type="entry name" value="Purine and uridine phosphorylases"/>
    <property type="match status" value="1"/>
</dbReference>
<keyword evidence="2 4" id="KW-0808">Transferase</keyword>
<evidence type="ECO:0000256" key="2">
    <source>
        <dbReference type="ARBA" id="ARBA00022679"/>
    </source>
</evidence>
<evidence type="ECO:0000259" key="5">
    <source>
        <dbReference type="Pfam" id="PF01048"/>
    </source>
</evidence>
<dbReference type="InterPro" id="IPR000845">
    <property type="entry name" value="Nucleoside_phosphorylase_d"/>
</dbReference>
<evidence type="ECO:0000313" key="6">
    <source>
        <dbReference type="EMBL" id="MDV4314472.1"/>
    </source>
</evidence>
<evidence type="ECO:0000313" key="7">
    <source>
        <dbReference type="Proteomes" id="UP001284654"/>
    </source>
</evidence>
<feature type="site" description="Important for substrate specificity" evidence="4">
    <location>
        <position position="223"/>
    </location>
</feature>
<feature type="binding site" evidence="4">
    <location>
        <begin position="210"/>
        <end position="212"/>
    </location>
    <ligand>
        <name>substrate</name>
    </ligand>
</feature>
<feature type="site" description="Important for substrate specificity" evidence="4">
    <location>
        <position position="169"/>
    </location>
</feature>
<dbReference type="InterPro" id="IPR018099">
    <property type="entry name" value="Purine_phosphorylase-2_CS"/>
</dbReference>
<sequence length="287" mass="31416">MKKIDIAVIGGSGLYQLTDLQQVERFRIETPYGLPSDEIVVGEMNGVLIAFLARHGQGHQFLPSEVPYRANIYALKSLGVKYIISISAVGSLQEQLKPLDLVIPNQFIDLTKQRAGTFFGQGAVAHVSMADPVCPALAHILSTACEQALPEHTCHPQATYVCIEGPQFSNRAESNWYRQMADIVGMTNMPEAKLAREASIAYATLALVTDFDCWHPHEQDVSADYAIQNLKRNVTNAAKVIQHAVALLAIQQPASIAHQALASALVTPIEQMSDETYKRLKAILPIS</sequence>
<feature type="binding site" evidence="4">
    <location>
        <position position="187"/>
    </location>
    <ligand>
        <name>phosphate</name>
        <dbReference type="ChEBI" id="CHEBI:43474"/>
    </ligand>
</feature>
<dbReference type="NCBIfam" id="TIGR01694">
    <property type="entry name" value="MTAP"/>
    <property type="match status" value="1"/>
</dbReference>
<dbReference type="InterPro" id="IPR010044">
    <property type="entry name" value="MTAP"/>
</dbReference>
<dbReference type="HAMAP" id="MF_01963">
    <property type="entry name" value="MTAP"/>
    <property type="match status" value="1"/>
</dbReference>
<feature type="binding site" evidence="4">
    <location>
        <position position="12"/>
    </location>
    <ligand>
        <name>phosphate</name>
        <dbReference type="ChEBI" id="CHEBI:43474"/>
    </ligand>
</feature>
<dbReference type="Proteomes" id="UP001284654">
    <property type="component" value="Unassembled WGS sequence"/>
</dbReference>
<dbReference type="PROSITE" id="PS01240">
    <property type="entry name" value="PNP_MTAP_2"/>
    <property type="match status" value="1"/>
</dbReference>
<dbReference type="GO" id="GO:0006166">
    <property type="term" value="P:purine ribonucleoside salvage"/>
    <property type="evidence" value="ECO:0007669"/>
    <property type="project" value="UniProtKB-KW"/>
</dbReference>
<dbReference type="Pfam" id="PF01048">
    <property type="entry name" value="PNP_UDP_1"/>
    <property type="match status" value="1"/>
</dbReference>
<comment type="catalytic activity">
    <reaction evidence="4">
        <text>S-methyl-5'-thioadenosine + phosphate = 5-(methylsulfanyl)-alpha-D-ribose 1-phosphate + adenine</text>
        <dbReference type="Rhea" id="RHEA:11852"/>
        <dbReference type="ChEBI" id="CHEBI:16708"/>
        <dbReference type="ChEBI" id="CHEBI:17509"/>
        <dbReference type="ChEBI" id="CHEBI:43474"/>
        <dbReference type="ChEBI" id="CHEBI:58533"/>
        <dbReference type="EC" id="2.4.2.28"/>
    </reaction>
</comment>
<dbReference type="Gene3D" id="3.40.50.1580">
    <property type="entry name" value="Nucleoside phosphorylase domain"/>
    <property type="match status" value="1"/>
</dbReference>
<evidence type="ECO:0000256" key="4">
    <source>
        <dbReference type="HAMAP-Rule" id="MF_01963"/>
    </source>
</evidence>
<dbReference type="EC" id="2.4.2.28" evidence="4"/>
<proteinExistence type="inferred from homology"/>
<feature type="binding site" evidence="4">
    <location>
        <position position="186"/>
    </location>
    <ligand>
        <name>substrate</name>
    </ligand>
</feature>
<organism evidence="6 7">
    <name type="scientific">Acinetobacter indicus</name>
    <dbReference type="NCBI Taxonomy" id="756892"/>
    <lineage>
        <taxon>Bacteria</taxon>
        <taxon>Pseudomonadati</taxon>
        <taxon>Pseudomonadota</taxon>
        <taxon>Gammaproteobacteria</taxon>
        <taxon>Moraxellales</taxon>
        <taxon>Moraxellaceae</taxon>
        <taxon>Acinetobacter</taxon>
    </lineage>
</organism>
<name>A0AAW8Z011_9GAMM</name>
<dbReference type="GO" id="GO:0005829">
    <property type="term" value="C:cytosol"/>
    <property type="evidence" value="ECO:0007669"/>
    <property type="project" value="TreeGrafter"/>
</dbReference>
<dbReference type="InterPro" id="IPR035994">
    <property type="entry name" value="Nucleoside_phosphorylase_sf"/>
</dbReference>
<dbReference type="GO" id="GO:0019509">
    <property type="term" value="P:L-methionine salvage from methylthioadenosine"/>
    <property type="evidence" value="ECO:0007669"/>
    <property type="project" value="UniProtKB-UniRule"/>
</dbReference>
<comment type="function">
    <text evidence="4">Catalyzes the reversible phosphorylation of S-methyl-5'-thioadenosine (MTA) to adenine and 5-methylthioribose-1-phosphate. Involved in the breakdown of MTA, a major by-product of polyamine biosynthesis. Responsible for the first step in the methionine salvage pathway after MTA has been generated from S-adenosylmethionine. Has broad substrate specificity with 6-aminopurine nucleosides as preferred substrates.</text>
</comment>
<comment type="similarity">
    <text evidence="4">Belongs to the PNP/MTAP phosphorylase family. MTAP subfamily.</text>
</comment>
<feature type="binding site" evidence="4">
    <location>
        <begin position="87"/>
        <end position="88"/>
    </location>
    <ligand>
        <name>phosphate</name>
        <dbReference type="ChEBI" id="CHEBI:43474"/>
    </ligand>
</feature>
<dbReference type="PANTHER" id="PTHR42679:SF2">
    <property type="entry name" value="S-METHYL-5'-THIOADENOSINE PHOSPHORYLASE"/>
    <property type="match status" value="1"/>
</dbReference>
<keyword evidence="1 4" id="KW-0328">Glycosyltransferase</keyword>
<protein>
    <recommendedName>
        <fullName evidence="4">S-methyl-5'-thioadenosine phosphorylase</fullName>
        <ecNumber evidence="4">2.4.2.28</ecNumber>
    </recommendedName>
    <alternativeName>
        <fullName evidence="4">5'-methylthioadenosine phosphorylase</fullName>
        <shortName evidence="4">MTA phosphorylase</shortName>
        <shortName evidence="4">MTAP</shortName>
    </alternativeName>
</protein>
<dbReference type="RefSeq" id="WP_317305275.1">
    <property type="nucleotide sequence ID" value="NZ_JAWJYY010000001.1"/>
</dbReference>
<dbReference type="GO" id="GO:0017061">
    <property type="term" value="F:S-methyl-5-thioadenosine phosphorylase activity"/>
    <property type="evidence" value="ECO:0007669"/>
    <property type="project" value="UniProtKB-UniRule"/>
</dbReference>
<evidence type="ECO:0000256" key="3">
    <source>
        <dbReference type="ARBA" id="ARBA00022726"/>
    </source>
</evidence>
<dbReference type="PANTHER" id="PTHR42679">
    <property type="entry name" value="S-METHYL-5'-THIOADENOSINE PHOSPHORYLASE"/>
    <property type="match status" value="1"/>
</dbReference>
<reference evidence="6" key="1">
    <citation type="submission" date="2023-10" db="EMBL/GenBank/DDBJ databases">
        <authorList>
            <person name="Sykes E.M.E."/>
            <person name="Khan I.U.H."/>
            <person name="Kumar A."/>
        </authorList>
    </citation>
    <scope>NUCLEOTIDE SEQUENCE</scope>
    <source>
        <strain evidence="6">IK5</strain>
    </source>
</reference>
<dbReference type="FunFam" id="3.40.50.1580:FF:000012">
    <property type="entry name" value="Probable 6-oxopurine nucleoside phosphorylase"/>
    <property type="match status" value="1"/>
</dbReference>
<comment type="subunit">
    <text evidence="4">Homohexamer. Dimer of a homotrimer.</text>
</comment>
<dbReference type="AlphaFoldDB" id="A0AAW8Z011"/>
<gene>
    <name evidence="4 6" type="primary">mtnP</name>
    <name evidence="6" type="ORF">MSG88_01445</name>
</gene>
<feature type="binding site" evidence="4">
    <location>
        <begin position="54"/>
        <end position="55"/>
    </location>
    <ligand>
        <name>phosphate</name>
        <dbReference type="ChEBI" id="CHEBI:43474"/>
    </ligand>
</feature>
<dbReference type="CDD" id="cd09010">
    <property type="entry name" value="MTAP_SsMTAPII_like_MTIP"/>
    <property type="match status" value="1"/>
</dbReference>
<feature type="domain" description="Nucleoside phosphorylase" evidence="5">
    <location>
        <begin position="5"/>
        <end position="245"/>
    </location>
</feature>
<comment type="pathway">
    <text evidence="4">Amino-acid biosynthesis; L-methionine biosynthesis via salvage pathway; S-methyl-5-thio-alpha-D-ribose 1-phosphate from S-methyl-5'-thioadenosine (phosphorylase route): step 1/1.</text>
</comment>